<dbReference type="OrthoDB" id="9813903at2"/>
<feature type="domain" description="PAC" evidence="3">
    <location>
        <begin position="439"/>
        <end position="493"/>
    </location>
</feature>
<feature type="domain" description="PAC" evidence="3">
    <location>
        <begin position="563"/>
        <end position="615"/>
    </location>
</feature>
<dbReference type="InterPro" id="IPR043128">
    <property type="entry name" value="Rev_trsase/Diguanyl_cyclase"/>
</dbReference>
<dbReference type="InterPro" id="IPR035919">
    <property type="entry name" value="EAL_sf"/>
</dbReference>
<feature type="domain" description="EAL" evidence="4">
    <location>
        <begin position="789"/>
        <end position="1043"/>
    </location>
</feature>
<dbReference type="InterPro" id="IPR001610">
    <property type="entry name" value="PAC"/>
</dbReference>
<feature type="domain" description="PAS" evidence="2">
    <location>
        <begin position="370"/>
        <end position="452"/>
    </location>
</feature>
<feature type="transmembrane region" description="Helical" evidence="1">
    <location>
        <begin position="370"/>
        <end position="387"/>
    </location>
</feature>
<sequence length="1051" mass="115718">MKVRRPLSLQSRILLAAAAVVIAGLEVLALLLISPLQRDFEKLAAERLEGSASFAAADLDSNLALHLETLKRVAASIPPAIIGNPAAVQRQLEFQAALPQLFPASVVVVDHDGISIAAFPHLPGSVGVSLADRDYFRAVMAAGEPLIGRPLIDPVTQQPVLPFAVPFPGADGRPAGALVGILPITANTMFGSFDALRPGRGGHFVVVSRDAELIVAATDSEHLLQPLPKAGSNELFDRRLRERREETGVGPGPHGGNCLSASRNLKNVDWFVVAGQPTDEAFAPIRNQIAYIWPATILMTILIILVIGLVVSRQLIPLFAARTAMRRMTEGEMPLAPLPIERKDEIGQLLASFNTLIGERQRFEDELRQRGLYLAAVLDNFPFLVWLKDRDGRFLAVNVPFARAAGLSPEEMVGKNDFDVWPRELAERYRADDEAVLTKGVVKNIEEPIERDGGRQWIETYKSPVTLDGEVIGSVGFARDITDRRQAIEQLRLAARVFDNSVEGIVVTDAAGRIQTVNRAFCELTGYSPEECIGQRPSMLQSGVQDDVFYRDFWQRLLESGRWQGELWNRRKSGEIYPEWLSVSAVSDGDGVVTHYVGIFTDLSERKTAEQKIEFLSHYDTLTELPNRLLADDRLRQAMAHAERTQRKVALLLLDLDHFKTINDSLGHEVADAILRGVARTLCDCVRDTDTVCRQGGDVFLAILTDIGDNDAISRFAEKILERTAQPMLIAGNELVASLSIGVAVYPDDGRNFHTLLTKAEAAMRRVKESGRGACRFFDETMNSDALDHLQLRNGLRRALDRGGFVLHYQPQIDLTSGAVSGVEALLRWRADDGALIPPARFIPVAEESGLIVPIGDWVLREACRQAMLWQQAGLPPLMMAVNLSAVQFRRGDLLQTVIIALTESGLPASCLELELTESLLIADNENVLAVLRALKQLGVKLSIDDFGTGYSSLAYLKRFAVDQLKIDRSFVRDLRSDPEDAAIVRAIAQMGRSLGLRTLAEGVEDSVTASLLCTCQCDAAQGYYFARPLPPEEFVSFFRARQESSPEELE</sequence>
<gene>
    <name evidence="7" type="ORF">GGD90_001741</name>
</gene>
<dbReference type="PROSITE" id="PS50885">
    <property type="entry name" value="HAMP"/>
    <property type="match status" value="1"/>
</dbReference>
<protein>
    <submittedName>
        <fullName evidence="7">Diguanylate cyclase (GGDEF)-like protein/PAS domain S-box-containing protein</fullName>
    </submittedName>
</protein>
<dbReference type="SMART" id="SM00267">
    <property type="entry name" value="GGDEF"/>
    <property type="match status" value="1"/>
</dbReference>
<dbReference type="NCBIfam" id="TIGR00229">
    <property type="entry name" value="sensory_box"/>
    <property type="match status" value="2"/>
</dbReference>
<keyword evidence="1" id="KW-0812">Transmembrane</keyword>
<dbReference type="PANTHER" id="PTHR44757:SF2">
    <property type="entry name" value="BIOFILM ARCHITECTURE MAINTENANCE PROTEIN MBAA"/>
    <property type="match status" value="1"/>
</dbReference>
<dbReference type="EMBL" id="JACIGE010000005">
    <property type="protein sequence ID" value="MBB4247370.1"/>
    <property type="molecule type" value="Genomic_DNA"/>
</dbReference>
<dbReference type="Pfam" id="PF13426">
    <property type="entry name" value="PAS_9"/>
    <property type="match status" value="1"/>
</dbReference>
<name>A0A840G8Z2_RHOTE</name>
<dbReference type="CDD" id="cd01949">
    <property type="entry name" value="GGDEF"/>
    <property type="match status" value="1"/>
</dbReference>
<dbReference type="GO" id="GO:0007165">
    <property type="term" value="P:signal transduction"/>
    <property type="evidence" value="ECO:0007669"/>
    <property type="project" value="InterPro"/>
</dbReference>
<dbReference type="PROSITE" id="PS50883">
    <property type="entry name" value="EAL"/>
    <property type="match status" value="1"/>
</dbReference>
<dbReference type="SUPFAM" id="SSF141868">
    <property type="entry name" value="EAL domain-like"/>
    <property type="match status" value="1"/>
</dbReference>
<dbReference type="SUPFAM" id="SSF55785">
    <property type="entry name" value="PYP-like sensor domain (PAS domain)"/>
    <property type="match status" value="2"/>
</dbReference>
<dbReference type="InterPro" id="IPR001633">
    <property type="entry name" value="EAL_dom"/>
</dbReference>
<dbReference type="SMART" id="SM00086">
    <property type="entry name" value="PAC"/>
    <property type="match status" value="2"/>
</dbReference>
<evidence type="ECO:0000259" key="4">
    <source>
        <dbReference type="PROSITE" id="PS50883"/>
    </source>
</evidence>
<dbReference type="Gene3D" id="3.30.450.20">
    <property type="entry name" value="PAS domain"/>
    <property type="match status" value="3"/>
</dbReference>
<dbReference type="InterPro" id="IPR003660">
    <property type="entry name" value="HAMP_dom"/>
</dbReference>
<dbReference type="Pfam" id="PF00563">
    <property type="entry name" value="EAL"/>
    <property type="match status" value="1"/>
</dbReference>
<keyword evidence="1" id="KW-1133">Transmembrane helix</keyword>
<dbReference type="GO" id="GO:0016020">
    <property type="term" value="C:membrane"/>
    <property type="evidence" value="ECO:0007669"/>
    <property type="project" value="InterPro"/>
</dbReference>
<dbReference type="CDD" id="cd01948">
    <property type="entry name" value="EAL"/>
    <property type="match status" value="1"/>
</dbReference>
<dbReference type="Gene3D" id="6.10.340.10">
    <property type="match status" value="1"/>
</dbReference>
<organism evidence="7 8">
    <name type="scientific">Rhodocyclus tenuis</name>
    <name type="common">Rhodospirillum tenue</name>
    <dbReference type="NCBI Taxonomy" id="1066"/>
    <lineage>
        <taxon>Bacteria</taxon>
        <taxon>Pseudomonadati</taxon>
        <taxon>Pseudomonadota</taxon>
        <taxon>Betaproteobacteria</taxon>
        <taxon>Rhodocyclales</taxon>
        <taxon>Rhodocyclaceae</taxon>
        <taxon>Rhodocyclus</taxon>
    </lineage>
</organism>
<evidence type="ECO:0000313" key="8">
    <source>
        <dbReference type="Proteomes" id="UP000587070"/>
    </source>
</evidence>
<dbReference type="InterPro" id="IPR000700">
    <property type="entry name" value="PAS-assoc_C"/>
</dbReference>
<evidence type="ECO:0000259" key="2">
    <source>
        <dbReference type="PROSITE" id="PS50112"/>
    </source>
</evidence>
<dbReference type="InterPro" id="IPR000014">
    <property type="entry name" value="PAS"/>
</dbReference>
<dbReference type="InterPro" id="IPR013656">
    <property type="entry name" value="PAS_4"/>
</dbReference>
<evidence type="ECO:0000259" key="5">
    <source>
        <dbReference type="PROSITE" id="PS50885"/>
    </source>
</evidence>
<evidence type="ECO:0000313" key="7">
    <source>
        <dbReference type="EMBL" id="MBB4247370.1"/>
    </source>
</evidence>
<comment type="caution">
    <text evidence="7">The sequence shown here is derived from an EMBL/GenBank/DDBJ whole genome shotgun (WGS) entry which is preliminary data.</text>
</comment>
<feature type="domain" description="HAMP" evidence="5">
    <location>
        <begin position="312"/>
        <end position="365"/>
    </location>
</feature>
<dbReference type="Gene3D" id="3.20.20.450">
    <property type="entry name" value="EAL domain"/>
    <property type="match status" value="1"/>
</dbReference>
<dbReference type="SMART" id="SM00091">
    <property type="entry name" value="PAS"/>
    <property type="match status" value="2"/>
</dbReference>
<dbReference type="NCBIfam" id="TIGR00254">
    <property type="entry name" value="GGDEF"/>
    <property type="match status" value="1"/>
</dbReference>
<dbReference type="Pfam" id="PF08448">
    <property type="entry name" value="PAS_4"/>
    <property type="match status" value="1"/>
</dbReference>
<dbReference type="SUPFAM" id="SSF158472">
    <property type="entry name" value="HAMP domain-like"/>
    <property type="match status" value="1"/>
</dbReference>
<dbReference type="CDD" id="cd00130">
    <property type="entry name" value="PAS"/>
    <property type="match status" value="2"/>
</dbReference>
<evidence type="ECO:0000259" key="3">
    <source>
        <dbReference type="PROSITE" id="PS50113"/>
    </source>
</evidence>
<evidence type="ECO:0000259" key="6">
    <source>
        <dbReference type="PROSITE" id="PS50887"/>
    </source>
</evidence>
<dbReference type="InterPro" id="IPR035965">
    <property type="entry name" value="PAS-like_dom_sf"/>
</dbReference>
<dbReference type="Pfam" id="PF00990">
    <property type="entry name" value="GGDEF"/>
    <property type="match status" value="1"/>
</dbReference>
<dbReference type="PANTHER" id="PTHR44757">
    <property type="entry name" value="DIGUANYLATE CYCLASE DGCP"/>
    <property type="match status" value="1"/>
</dbReference>
<dbReference type="PROSITE" id="PS50112">
    <property type="entry name" value="PAS"/>
    <property type="match status" value="2"/>
</dbReference>
<dbReference type="PROSITE" id="PS50887">
    <property type="entry name" value="GGDEF"/>
    <property type="match status" value="1"/>
</dbReference>
<dbReference type="InterPro" id="IPR052155">
    <property type="entry name" value="Biofilm_reg_signaling"/>
</dbReference>
<dbReference type="InterPro" id="IPR000160">
    <property type="entry name" value="GGDEF_dom"/>
</dbReference>
<dbReference type="InterPro" id="IPR029787">
    <property type="entry name" value="Nucleotide_cyclase"/>
</dbReference>
<feature type="domain" description="GGDEF" evidence="6">
    <location>
        <begin position="647"/>
        <end position="780"/>
    </location>
</feature>
<dbReference type="AlphaFoldDB" id="A0A840G8Z2"/>
<dbReference type="PROSITE" id="PS50113">
    <property type="entry name" value="PAC"/>
    <property type="match status" value="2"/>
</dbReference>
<proteinExistence type="predicted"/>
<feature type="transmembrane region" description="Helical" evidence="1">
    <location>
        <begin position="291"/>
        <end position="312"/>
    </location>
</feature>
<dbReference type="FunFam" id="3.20.20.450:FF:000001">
    <property type="entry name" value="Cyclic di-GMP phosphodiesterase yahA"/>
    <property type="match status" value="1"/>
</dbReference>
<accession>A0A840G8Z2</accession>
<dbReference type="SMART" id="SM00052">
    <property type="entry name" value="EAL"/>
    <property type="match status" value="1"/>
</dbReference>
<dbReference type="CDD" id="cd12914">
    <property type="entry name" value="PDC1_DGC_like"/>
    <property type="match status" value="1"/>
</dbReference>
<keyword evidence="1" id="KW-0472">Membrane</keyword>
<reference evidence="7 8" key="1">
    <citation type="submission" date="2020-08" db="EMBL/GenBank/DDBJ databases">
        <title>Genome sequencing of Purple Non-Sulfur Bacteria from various extreme environments.</title>
        <authorList>
            <person name="Mayer M."/>
        </authorList>
    </citation>
    <scope>NUCLEOTIDE SEQUENCE [LARGE SCALE GENOMIC DNA]</scope>
    <source>
        <strain evidence="7 8">2761</strain>
    </source>
</reference>
<dbReference type="Gene3D" id="3.30.70.270">
    <property type="match status" value="1"/>
</dbReference>
<keyword evidence="8" id="KW-1185">Reference proteome</keyword>
<dbReference type="RefSeq" id="WP_153116135.1">
    <property type="nucleotide sequence ID" value="NZ_JACIGE010000005.1"/>
</dbReference>
<dbReference type="Proteomes" id="UP000587070">
    <property type="component" value="Unassembled WGS sequence"/>
</dbReference>
<dbReference type="CDD" id="cd06225">
    <property type="entry name" value="HAMP"/>
    <property type="match status" value="1"/>
</dbReference>
<dbReference type="SUPFAM" id="SSF55073">
    <property type="entry name" value="Nucleotide cyclase"/>
    <property type="match status" value="1"/>
</dbReference>
<evidence type="ECO:0000256" key="1">
    <source>
        <dbReference type="SAM" id="Phobius"/>
    </source>
</evidence>
<feature type="domain" description="PAS" evidence="2">
    <location>
        <begin position="490"/>
        <end position="535"/>
    </location>
</feature>